<keyword evidence="3" id="KW-0489">Methyltransferase</keyword>
<dbReference type="Gene3D" id="3.40.50.150">
    <property type="entry name" value="Vaccinia Virus protein VP39"/>
    <property type="match status" value="1"/>
</dbReference>
<dbReference type="EMBL" id="VOBR01000009">
    <property type="protein sequence ID" value="TWP51352.1"/>
    <property type="molecule type" value="Genomic_DNA"/>
</dbReference>
<keyword evidence="1 3" id="KW-0808">Transferase</keyword>
<comment type="caution">
    <text evidence="3">The sequence shown here is derived from an EMBL/GenBank/DDBJ whole genome shotgun (WGS) entry which is preliminary data.</text>
</comment>
<feature type="domain" description="Methyltransferase" evidence="2">
    <location>
        <begin position="23"/>
        <end position="112"/>
    </location>
</feature>
<sequence length="227" mass="25229">MHPFDPRGDFGFYLPMIMAADAVLDVGCGAGLLLHTARERGHRGRLVGLDPAPGMLAQARLRPNVEWRQGDLATTPFHEEFDLVVMTGHAFQVFLTDQEIHQALTAIRAALTLTGRFAFETRNPLVQGWRQWTPEHGRTFVADGVEIRAEHRVQRVEGEFVHFTNTFSSAAWERPEVSRSTLRFISADDLGSALAEAGLEIERQFGDWDSGPLTDGSPEIITVVRPG</sequence>
<dbReference type="Pfam" id="PF13649">
    <property type="entry name" value="Methyltransf_25"/>
    <property type="match status" value="1"/>
</dbReference>
<evidence type="ECO:0000259" key="2">
    <source>
        <dbReference type="Pfam" id="PF13649"/>
    </source>
</evidence>
<dbReference type="AlphaFoldDB" id="A0A563EUT4"/>
<proteinExistence type="predicted"/>
<evidence type="ECO:0000256" key="1">
    <source>
        <dbReference type="ARBA" id="ARBA00022679"/>
    </source>
</evidence>
<organism evidence="3 4">
    <name type="scientific">Lentzea tibetensis</name>
    <dbReference type="NCBI Taxonomy" id="2591470"/>
    <lineage>
        <taxon>Bacteria</taxon>
        <taxon>Bacillati</taxon>
        <taxon>Actinomycetota</taxon>
        <taxon>Actinomycetes</taxon>
        <taxon>Pseudonocardiales</taxon>
        <taxon>Pseudonocardiaceae</taxon>
        <taxon>Lentzea</taxon>
    </lineage>
</organism>
<name>A0A563EUT4_9PSEU</name>
<dbReference type="Proteomes" id="UP000316639">
    <property type="component" value="Unassembled WGS sequence"/>
</dbReference>
<dbReference type="OrthoDB" id="9811589at2"/>
<keyword evidence="4" id="KW-1185">Reference proteome</keyword>
<dbReference type="GO" id="GO:0008168">
    <property type="term" value="F:methyltransferase activity"/>
    <property type="evidence" value="ECO:0007669"/>
    <property type="project" value="UniProtKB-KW"/>
</dbReference>
<gene>
    <name evidence="3" type="ORF">FKR81_16420</name>
</gene>
<dbReference type="GO" id="GO:0032259">
    <property type="term" value="P:methylation"/>
    <property type="evidence" value="ECO:0007669"/>
    <property type="project" value="UniProtKB-KW"/>
</dbReference>
<protein>
    <submittedName>
        <fullName evidence="3">Class I SAM-dependent methyltransferase</fullName>
    </submittedName>
</protein>
<dbReference type="SUPFAM" id="SSF53335">
    <property type="entry name" value="S-adenosyl-L-methionine-dependent methyltransferases"/>
    <property type="match status" value="1"/>
</dbReference>
<evidence type="ECO:0000313" key="3">
    <source>
        <dbReference type="EMBL" id="TWP51352.1"/>
    </source>
</evidence>
<dbReference type="CDD" id="cd02440">
    <property type="entry name" value="AdoMet_MTases"/>
    <property type="match status" value="1"/>
</dbReference>
<evidence type="ECO:0000313" key="4">
    <source>
        <dbReference type="Proteomes" id="UP000316639"/>
    </source>
</evidence>
<dbReference type="PANTHER" id="PTHR43861">
    <property type="entry name" value="TRANS-ACONITATE 2-METHYLTRANSFERASE-RELATED"/>
    <property type="match status" value="1"/>
</dbReference>
<reference evidence="3 4" key="1">
    <citation type="submission" date="2019-07" db="EMBL/GenBank/DDBJ databases">
        <title>Lentzea xizangensis sp. nov., isolated from Qinghai-Tibetan Plateau Soils.</title>
        <authorList>
            <person name="Huang J."/>
        </authorList>
    </citation>
    <scope>NUCLEOTIDE SEQUENCE [LARGE SCALE GENOMIC DNA]</scope>
    <source>
        <strain evidence="3 4">FXJ1.1311</strain>
    </source>
</reference>
<dbReference type="InterPro" id="IPR029063">
    <property type="entry name" value="SAM-dependent_MTases_sf"/>
</dbReference>
<accession>A0A563EUT4</accession>
<dbReference type="InterPro" id="IPR041698">
    <property type="entry name" value="Methyltransf_25"/>
</dbReference>